<accession>A0AA38IWF9</accession>
<gene>
    <name evidence="2" type="ORF">Zmor_007891</name>
</gene>
<protein>
    <recommendedName>
        <fullName evidence="4">Coleoptericin</fullName>
    </recommendedName>
</protein>
<dbReference type="Proteomes" id="UP001168821">
    <property type="component" value="Unassembled WGS sequence"/>
</dbReference>
<dbReference type="GO" id="GO:0005576">
    <property type="term" value="C:extracellular region"/>
    <property type="evidence" value="ECO:0007669"/>
    <property type="project" value="InterPro"/>
</dbReference>
<dbReference type="GO" id="GO:0042742">
    <property type="term" value="P:defense response to bacterium"/>
    <property type="evidence" value="ECO:0007669"/>
    <property type="project" value="InterPro"/>
</dbReference>
<comment type="caution">
    <text evidence="2">The sequence shown here is derived from an EMBL/GenBank/DDBJ whole genome shotgun (WGS) entry which is preliminary data.</text>
</comment>
<keyword evidence="3" id="KW-1185">Reference proteome</keyword>
<evidence type="ECO:0008006" key="4">
    <source>
        <dbReference type="Google" id="ProtNLM"/>
    </source>
</evidence>
<name>A0AA38IWF9_9CUCU</name>
<evidence type="ECO:0000313" key="3">
    <source>
        <dbReference type="Proteomes" id="UP001168821"/>
    </source>
</evidence>
<proteinExistence type="predicted"/>
<sequence length="58" mass="6488">GGWQVSPDLGRDDKGNTRGQIEIQNKGKDHDFNAGWGKVIRGPNKAKPTWHVGGTYRW</sequence>
<reference evidence="2" key="1">
    <citation type="journal article" date="2023" name="G3 (Bethesda)">
        <title>Whole genome assemblies of Zophobas morio and Tenebrio molitor.</title>
        <authorList>
            <person name="Kaur S."/>
            <person name="Stinson S.A."/>
            <person name="diCenzo G.C."/>
        </authorList>
    </citation>
    <scope>NUCLEOTIDE SEQUENCE</scope>
    <source>
        <strain evidence="2">QUZm001</strain>
    </source>
</reference>
<organism evidence="2 3">
    <name type="scientific">Zophobas morio</name>
    <dbReference type="NCBI Taxonomy" id="2755281"/>
    <lineage>
        <taxon>Eukaryota</taxon>
        <taxon>Metazoa</taxon>
        <taxon>Ecdysozoa</taxon>
        <taxon>Arthropoda</taxon>
        <taxon>Hexapoda</taxon>
        <taxon>Insecta</taxon>
        <taxon>Pterygota</taxon>
        <taxon>Neoptera</taxon>
        <taxon>Endopterygota</taxon>
        <taxon>Coleoptera</taxon>
        <taxon>Polyphaga</taxon>
        <taxon>Cucujiformia</taxon>
        <taxon>Tenebrionidae</taxon>
        <taxon>Zophobas</taxon>
    </lineage>
</organism>
<evidence type="ECO:0000256" key="1">
    <source>
        <dbReference type="SAM" id="MobiDB-lite"/>
    </source>
</evidence>
<dbReference type="AlphaFoldDB" id="A0AA38IWF9"/>
<dbReference type="InterPro" id="IPR009382">
    <property type="entry name" value="Coleoptericin"/>
</dbReference>
<evidence type="ECO:0000313" key="2">
    <source>
        <dbReference type="EMBL" id="KAJ3663655.1"/>
    </source>
</evidence>
<dbReference type="EMBL" id="JALNTZ010000002">
    <property type="protein sequence ID" value="KAJ3663655.1"/>
    <property type="molecule type" value="Genomic_DNA"/>
</dbReference>
<dbReference type="Pfam" id="PF06286">
    <property type="entry name" value="Coleoptericin"/>
    <property type="match status" value="1"/>
</dbReference>
<feature type="region of interest" description="Disordered" evidence="1">
    <location>
        <begin position="1"/>
        <end position="58"/>
    </location>
</feature>
<feature type="non-terminal residue" evidence="2">
    <location>
        <position position="1"/>
    </location>
</feature>